<dbReference type="EMBL" id="JAEDXU010000004">
    <property type="protein sequence ID" value="MBP1046431.1"/>
    <property type="molecule type" value="Genomic_DNA"/>
</dbReference>
<dbReference type="RefSeq" id="WP_209557252.1">
    <property type="nucleotide sequence ID" value="NZ_JAEDXU010000004.1"/>
</dbReference>
<proteinExistence type="predicted"/>
<dbReference type="Proteomes" id="UP000673375">
    <property type="component" value="Unassembled WGS sequence"/>
</dbReference>
<keyword evidence="2" id="KW-1185">Reference proteome</keyword>
<accession>A0ABS4CIP0</accession>
<name>A0ABS4CIP0_9ENTE</name>
<sequence length="82" mass="9777">MKKCRIIALYIEPSFGRVLCGELQKAIWDRFAVFNEIVPVNYFEEDQTEIEIRFIANDEMHEKIVEFISNNYQLDDEEEENG</sequence>
<reference evidence="1 2" key="1">
    <citation type="submission" date="2020-12" db="EMBL/GenBank/DDBJ databases">
        <title>Vagococcus allomyrinae sp. nov. and Enterococcus lavae sp. nov., isolated from the larvae of Allomyrina dichotoma.</title>
        <authorList>
            <person name="Lee S.D."/>
        </authorList>
    </citation>
    <scope>NUCLEOTIDE SEQUENCE [LARGE SCALE GENOMIC DNA]</scope>
    <source>
        <strain evidence="1 2">BWM-S5</strain>
    </source>
</reference>
<gene>
    <name evidence="1" type="ORF">I6N96_09055</name>
</gene>
<organism evidence="1 2">
    <name type="scientific">Enterococcus larvae</name>
    <dbReference type="NCBI Taxonomy" id="2794352"/>
    <lineage>
        <taxon>Bacteria</taxon>
        <taxon>Bacillati</taxon>
        <taxon>Bacillota</taxon>
        <taxon>Bacilli</taxon>
        <taxon>Lactobacillales</taxon>
        <taxon>Enterococcaceae</taxon>
        <taxon>Enterococcus</taxon>
    </lineage>
</organism>
<evidence type="ECO:0000313" key="1">
    <source>
        <dbReference type="EMBL" id="MBP1046431.1"/>
    </source>
</evidence>
<evidence type="ECO:0000313" key="2">
    <source>
        <dbReference type="Proteomes" id="UP000673375"/>
    </source>
</evidence>
<comment type="caution">
    <text evidence="1">The sequence shown here is derived from an EMBL/GenBank/DDBJ whole genome shotgun (WGS) entry which is preliminary data.</text>
</comment>
<protein>
    <submittedName>
        <fullName evidence="1">Uncharacterized protein</fullName>
    </submittedName>
</protein>